<evidence type="ECO:0000313" key="1">
    <source>
        <dbReference type="EMBL" id="SGY87479.1"/>
    </source>
</evidence>
<evidence type="ECO:0008006" key="5">
    <source>
        <dbReference type="Google" id="ProtNLM"/>
    </source>
</evidence>
<reference evidence="1 3" key="2">
    <citation type="submission" date="2016-11" db="EMBL/GenBank/DDBJ databases">
        <authorList>
            <person name="Klemetsen T."/>
        </authorList>
    </citation>
    <scope>NUCLEOTIDE SEQUENCE [LARGE SCALE GENOMIC DNA]</scope>
    <source>
        <strain evidence="1">MT 2528</strain>
    </source>
</reference>
<name>A0A090K7X8_9GAMM</name>
<dbReference type="OrthoDB" id="8597776at2"/>
<dbReference type="GeneID" id="61295193"/>
<keyword evidence="3" id="KW-1185">Reference proteome</keyword>
<proteinExistence type="predicted"/>
<evidence type="ECO:0000313" key="4">
    <source>
        <dbReference type="Proteomes" id="UP000183794"/>
    </source>
</evidence>
<dbReference type="InterPro" id="IPR011330">
    <property type="entry name" value="Glyco_hydro/deAcase_b/a-brl"/>
</dbReference>
<evidence type="ECO:0000313" key="3">
    <source>
        <dbReference type="Proteomes" id="UP000182660"/>
    </source>
</evidence>
<dbReference type="RefSeq" id="WP_045110196.1">
    <property type="nucleotide sequence ID" value="NZ_CAWQZC010000105.1"/>
</dbReference>
<dbReference type="HOGENOM" id="CLU_062597_0_0_6"/>
<accession>A0A090K7X8</accession>
<dbReference type="PATRIC" id="fig|80854.5.peg.2069"/>
<protein>
    <recommendedName>
        <fullName evidence="5">Polysaccharide deacetylase</fullName>
    </recommendedName>
</protein>
<gene>
    <name evidence="1" type="ORF">MT2528_1280</name>
    <name evidence="2" type="ORF">NVI5450_1450</name>
</gene>
<dbReference type="Gene3D" id="3.20.20.370">
    <property type="entry name" value="Glycoside hydrolase/deacetylase"/>
    <property type="match status" value="1"/>
</dbReference>
<dbReference type="Proteomes" id="UP000182660">
    <property type="component" value="Unassembled WGS sequence"/>
</dbReference>
<dbReference type="SUPFAM" id="SSF88713">
    <property type="entry name" value="Glycoside hydrolase/deacetylase"/>
    <property type="match status" value="1"/>
</dbReference>
<dbReference type="AlphaFoldDB" id="A0A090K7X8"/>
<sequence length="344" mass="40110">MEKVQVKLILSLDYELFFGDNTGSIENCMINPTQLLLQLLNKYNCKVSLFVDAGFLVKLKAQSFDFPVLEKQYQTIKTQLKSLSSQGHDIQLHIHPHWQDSYYNGNTWVINTERYRLHDFNPKEINDIVKTYKQELESCSEQAVFAFRAGGWCLQPFEQIKSALKANDIWLDSTVFSQGHSDEPSRWFNFNTIPKQAYWYFDNDPLKQQQDGYFTELPISATKTSPLFFWKLALRKKLPSRLFSSFGDGQAMIAKRSYYIERLTKTTYGPVMIDGSKAGQLEKAFQEHLEQADQDSIFNIMGHPKSLSPYSLIKLEQFLQLHSELDSITYQDLKHLKKHRTFPR</sequence>
<dbReference type="CDD" id="cd10932">
    <property type="entry name" value="CE4_u8"/>
    <property type="match status" value="1"/>
</dbReference>
<dbReference type="EMBL" id="FPLJ01000035">
    <property type="protein sequence ID" value="SGY87479.1"/>
    <property type="molecule type" value="Genomic_DNA"/>
</dbReference>
<reference evidence="2 4" key="1">
    <citation type="submission" date="2016-11" db="EMBL/GenBank/DDBJ databases">
        <authorList>
            <person name="Jaros S."/>
            <person name="Januszkiewicz K."/>
            <person name="Wedrychowicz H."/>
        </authorList>
    </citation>
    <scope>NUCLEOTIDE SEQUENCE [LARGE SCALE GENOMIC DNA]</scope>
    <source>
        <strain evidence="2">NVI 5450</strain>
    </source>
</reference>
<dbReference type="Proteomes" id="UP000183794">
    <property type="component" value="Unassembled WGS sequence"/>
</dbReference>
<dbReference type="GO" id="GO:0005975">
    <property type="term" value="P:carbohydrate metabolic process"/>
    <property type="evidence" value="ECO:0007669"/>
    <property type="project" value="InterPro"/>
</dbReference>
<dbReference type="STRING" id="80854.MVIS_1937"/>
<dbReference type="KEGG" id="mvs:MVIS_1937"/>
<evidence type="ECO:0000313" key="2">
    <source>
        <dbReference type="EMBL" id="SGY93180.1"/>
    </source>
</evidence>
<dbReference type="EMBL" id="FPLD01000045">
    <property type="protein sequence ID" value="SGY93180.1"/>
    <property type="molecule type" value="Genomic_DNA"/>
</dbReference>
<organism evidence="2 4">
    <name type="scientific">Moritella viscosa</name>
    <dbReference type="NCBI Taxonomy" id="80854"/>
    <lineage>
        <taxon>Bacteria</taxon>
        <taxon>Pseudomonadati</taxon>
        <taxon>Pseudomonadota</taxon>
        <taxon>Gammaproteobacteria</taxon>
        <taxon>Alteromonadales</taxon>
        <taxon>Moritellaceae</taxon>
        <taxon>Moritella</taxon>
    </lineage>
</organism>